<comment type="caution">
    <text evidence="1">The sequence shown here is derived from an EMBL/GenBank/DDBJ whole genome shotgun (WGS) entry which is preliminary data.</text>
</comment>
<proteinExistence type="predicted"/>
<sequence>MKYNTMFNVDALLSKAESSLFRDEIALSEFSLFGAPNEIYKIELASAISKLQRLLVEEKSEAVREELYYRIGKAYYLMSDFYTALAYFELITNHSLFKDRDLWKINALREIGKLEESLIEINEIDFNGLSPKEASLYYALKSDIFRQQEIKDSAAYYLGRSFEIGVPLKYKFYWQLCLGKMLSTIDVPQAKKVLRKIARSNSAPSLLTLKAEVELINIGSQSVDERITALRELLNRGYSIGLEWLVYAAQSDLYRLQNEVDSANVVSEKVLAHNTVPIAVKNLERWKQGQFMLLLNKLDDAVISFSQIDVEELSLLDKRSKTLILQRENWIVLLKLIDQQQSENTKSELYFSAMYELATFYRENKLYNDAKSILNDLVLINPSKQIDYLHDLYLFDKAGVEDENNVYQQKLVIKQKLYTKQEELYKLLDAEKYEELIVLADAIIDESILAIGDESRVAYIKAMAIGYSQSVSSFVSTLESIKEKYKGYPISELVHKYLEYIDKNKSKFALRKYALEKTKEYFSNRNIKQGDTPIESIKNDSQISNVGTFIDIQSRHGEAYYFVLLLEDMRINLTPVRYAIGQFIRTKHTNMGLGHDLLEFGSSCQLLRVGIFESLDAVTNFEHQVEKMLPEIIKFREKKYSTFVIQKSILDSVENISDIDYFVRKYINK</sequence>
<evidence type="ECO:0000313" key="1">
    <source>
        <dbReference type="EMBL" id="MCA5004977.1"/>
    </source>
</evidence>
<dbReference type="EMBL" id="JADEYP010000011">
    <property type="protein sequence ID" value="MCA5004977.1"/>
    <property type="molecule type" value="Genomic_DNA"/>
</dbReference>
<organism evidence="1 2">
    <name type="scientific">Sphingobacterium bovistauri</name>
    <dbReference type="NCBI Taxonomy" id="2781959"/>
    <lineage>
        <taxon>Bacteria</taxon>
        <taxon>Pseudomonadati</taxon>
        <taxon>Bacteroidota</taxon>
        <taxon>Sphingobacteriia</taxon>
        <taxon>Sphingobacteriales</taxon>
        <taxon>Sphingobacteriaceae</taxon>
        <taxon>Sphingobacterium</taxon>
    </lineage>
</organism>
<reference evidence="1" key="1">
    <citation type="submission" date="2020-10" db="EMBL/GenBank/DDBJ databases">
        <authorList>
            <person name="Lu T."/>
            <person name="Wang Q."/>
            <person name="Han X."/>
        </authorList>
    </citation>
    <scope>NUCLEOTIDE SEQUENCE</scope>
    <source>
        <strain evidence="1">WQ 366</strain>
    </source>
</reference>
<dbReference type="Proteomes" id="UP001165302">
    <property type="component" value="Unassembled WGS sequence"/>
</dbReference>
<evidence type="ECO:0008006" key="3">
    <source>
        <dbReference type="Google" id="ProtNLM"/>
    </source>
</evidence>
<gene>
    <name evidence="1" type="ORF">IPZ78_07415</name>
</gene>
<dbReference type="RefSeq" id="WP_225552368.1">
    <property type="nucleotide sequence ID" value="NZ_JADEYP010000011.1"/>
</dbReference>
<evidence type="ECO:0000313" key="2">
    <source>
        <dbReference type="Proteomes" id="UP001165302"/>
    </source>
</evidence>
<accession>A0ABS7Z5Z6</accession>
<keyword evidence="2" id="KW-1185">Reference proteome</keyword>
<protein>
    <recommendedName>
        <fullName evidence="3">Tetratricopeptide repeat-containing protein</fullName>
    </recommendedName>
</protein>
<name>A0ABS7Z5Z6_9SPHI</name>